<feature type="region of interest" description="Disordered" evidence="1">
    <location>
        <begin position="409"/>
        <end position="430"/>
    </location>
</feature>
<reference evidence="2" key="1">
    <citation type="journal article" date="2020" name="Nature">
        <title>Giant virus diversity and host interactions through global metagenomics.</title>
        <authorList>
            <person name="Schulz F."/>
            <person name="Roux S."/>
            <person name="Paez-Espino D."/>
            <person name="Jungbluth S."/>
            <person name="Walsh D.A."/>
            <person name="Denef V.J."/>
            <person name="McMahon K.D."/>
            <person name="Konstantinidis K.T."/>
            <person name="Eloe-Fadrosh E.A."/>
            <person name="Kyrpides N.C."/>
            <person name="Woyke T."/>
        </authorList>
    </citation>
    <scope>NUCLEOTIDE SEQUENCE</scope>
    <source>
        <strain evidence="2">GVMAG-M-3300023184-182</strain>
    </source>
</reference>
<name>A0A6C0HYY2_9ZZZZ</name>
<dbReference type="AlphaFoldDB" id="A0A6C0HYY2"/>
<feature type="compositionally biased region" description="Low complexity" evidence="1">
    <location>
        <begin position="409"/>
        <end position="419"/>
    </location>
</feature>
<evidence type="ECO:0000313" key="2">
    <source>
        <dbReference type="EMBL" id="QHT85722.1"/>
    </source>
</evidence>
<dbReference type="EMBL" id="MN740044">
    <property type="protein sequence ID" value="QHT85722.1"/>
    <property type="molecule type" value="Genomic_DNA"/>
</dbReference>
<organism evidence="2">
    <name type="scientific">viral metagenome</name>
    <dbReference type="NCBI Taxonomy" id="1070528"/>
    <lineage>
        <taxon>unclassified sequences</taxon>
        <taxon>metagenomes</taxon>
        <taxon>organismal metagenomes</taxon>
    </lineage>
</organism>
<evidence type="ECO:0000256" key="1">
    <source>
        <dbReference type="SAM" id="MobiDB-lite"/>
    </source>
</evidence>
<protein>
    <submittedName>
        <fullName evidence="2">Uncharacterized protein</fullName>
    </submittedName>
</protein>
<sequence>MAESLSVLLETPLRLALETEEARIPLLIRYVQGRDITDQIRSWMWEDPDAFFRNFVVPEYLAFHGHPANYFDGRTRDDCVQELIRWPYRIFQIQVLGKDENDLIRFRFVNNANPADHIPNVNYCTLGTTPVHILESLIKSLLMDALYTREFDSPFIVICDLYLSRPPDNRALYFHKDSGIRKAETITEGHGIFNAAVAPEILQKKMTAMEVDGKPLPEIASTHHLYNYAPVENAAGHEDVEYISLLYLSQDRDKVLRGTTLVRHSLTAHEDNEALTLAVKDSVKLIINDNCFWHSTPHTSLTQQDTYVDFSEDTPGVRIIERVPPNIATRRSLLRPHIADIENPGSRSFVRGHFVTNPIRQYIYLDPVHEIQSLPFGDSLRSLNTFRISHFDQLNDALNPQGAFSKFAIGGKNKTNKNGGSKKYKKSKTKKHKKEEIKNIFINCDEKDYYRFTKFKSNLYILSDMPFN</sequence>
<proteinExistence type="predicted"/>
<accession>A0A6C0HYY2</accession>
<feature type="compositionally biased region" description="Basic residues" evidence="1">
    <location>
        <begin position="420"/>
        <end position="430"/>
    </location>
</feature>